<proteinExistence type="predicted"/>
<sequence>MILFRLLNVTSIGLLNLSLGFNSFGFCQMTKSAIIPFTVLLDTIILKKRFTEGIKLSLLVLLLGVGINLLGFIFSGLDIATTCVSQIVSYI</sequence>
<dbReference type="Proteomes" id="UP000251960">
    <property type="component" value="Chromosome 1"/>
</dbReference>
<keyword evidence="1" id="KW-0812">Transmembrane</keyword>
<comment type="caution">
    <text evidence="2">The sequence shown here is derived from an EMBL/GenBank/DDBJ whole genome shotgun (WGS) entry which is preliminary data.</text>
</comment>
<evidence type="ECO:0000256" key="1">
    <source>
        <dbReference type="SAM" id="Phobius"/>
    </source>
</evidence>
<gene>
    <name evidence="2" type="primary">UXT1_4</name>
    <name evidence="2" type="ORF">Zm00014a_005992</name>
</gene>
<name>A0A317Y7B8_MAIZE</name>
<dbReference type="EMBL" id="NCVQ01000001">
    <property type="protein sequence ID" value="PWZ54126.1"/>
    <property type="molecule type" value="Genomic_DNA"/>
</dbReference>
<keyword evidence="1" id="KW-1133">Transmembrane helix</keyword>
<feature type="transmembrane region" description="Helical" evidence="1">
    <location>
        <begin position="58"/>
        <end position="77"/>
    </location>
</feature>
<keyword evidence="1" id="KW-0472">Membrane</keyword>
<accession>A0A317Y7B8</accession>
<evidence type="ECO:0000313" key="2">
    <source>
        <dbReference type="EMBL" id="PWZ54126.1"/>
    </source>
</evidence>
<protein>
    <submittedName>
        <fullName evidence="2">UDP-xylose transporter 1</fullName>
    </submittedName>
</protein>
<reference evidence="2" key="1">
    <citation type="journal article" date="2018" name="Nat. Genet.">
        <title>Extensive intraspecific gene order and gene structural variations between Mo17 and other maize genomes.</title>
        <authorList>
            <person name="Sun S."/>
            <person name="Zhou Y."/>
            <person name="Chen J."/>
            <person name="Shi J."/>
            <person name="Zhao H."/>
            <person name="Zhao H."/>
            <person name="Song W."/>
            <person name="Zhang M."/>
            <person name="Cui Y."/>
            <person name="Dong X."/>
            <person name="Liu H."/>
            <person name="Ma X."/>
            <person name="Jiao Y."/>
            <person name="Wang B."/>
            <person name="Wei X."/>
            <person name="Stein J.C."/>
            <person name="Glaubitz J.C."/>
            <person name="Lu F."/>
            <person name="Yu G."/>
            <person name="Liang C."/>
            <person name="Fengler K."/>
            <person name="Li B."/>
            <person name="Rafalski A."/>
            <person name="Schnable P.S."/>
            <person name="Ware D.H."/>
            <person name="Buckler E.S."/>
            <person name="Lai J."/>
        </authorList>
    </citation>
    <scope>NUCLEOTIDE SEQUENCE [LARGE SCALE GENOMIC DNA]</scope>
    <source>
        <tissue evidence="2">Seedling</tissue>
    </source>
</reference>
<dbReference type="AlphaFoldDB" id="A0A317Y7B8"/>
<organism evidence="2">
    <name type="scientific">Zea mays</name>
    <name type="common">Maize</name>
    <dbReference type="NCBI Taxonomy" id="4577"/>
    <lineage>
        <taxon>Eukaryota</taxon>
        <taxon>Viridiplantae</taxon>
        <taxon>Streptophyta</taxon>
        <taxon>Embryophyta</taxon>
        <taxon>Tracheophyta</taxon>
        <taxon>Spermatophyta</taxon>
        <taxon>Magnoliopsida</taxon>
        <taxon>Liliopsida</taxon>
        <taxon>Poales</taxon>
        <taxon>Poaceae</taxon>
        <taxon>PACMAD clade</taxon>
        <taxon>Panicoideae</taxon>
        <taxon>Andropogonodae</taxon>
        <taxon>Andropogoneae</taxon>
        <taxon>Tripsacinae</taxon>
        <taxon>Zea</taxon>
    </lineage>
</organism>